<name>A0A2S4PI43_9PEZI</name>
<feature type="compositionally biased region" description="Polar residues" evidence="1">
    <location>
        <begin position="14"/>
        <end position="32"/>
    </location>
</feature>
<accession>A0A2S4PI43</accession>
<dbReference type="AlphaFoldDB" id="A0A2S4PI43"/>
<feature type="region of interest" description="Disordered" evidence="1">
    <location>
        <begin position="1"/>
        <end position="32"/>
    </location>
</feature>
<keyword evidence="3" id="KW-1185">Reference proteome</keyword>
<protein>
    <submittedName>
        <fullName evidence="2">Uncharacterized protein</fullName>
    </submittedName>
</protein>
<dbReference type="Proteomes" id="UP000237438">
    <property type="component" value="Unassembled WGS sequence"/>
</dbReference>
<dbReference type="EMBL" id="PEDP01009108">
    <property type="protein sequence ID" value="POS81706.1"/>
    <property type="molecule type" value="Genomic_DNA"/>
</dbReference>
<feature type="non-terminal residue" evidence="2">
    <location>
        <position position="87"/>
    </location>
</feature>
<gene>
    <name evidence="2" type="ORF">EPUL_006594</name>
</gene>
<evidence type="ECO:0000256" key="1">
    <source>
        <dbReference type="SAM" id="MobiDB-lite"/>
    </source>
</evidence>
<evidence type="ECO:0000313" key="3">
    <source>
        <dbReference type="Proteomes" id="UP000237438"/>
    </source>
</evidence>
<dbReference type="OrthoDB" id="3591031at2759"/>
<dbReference type="STRING" id="225359.A0A2S4PI43"/>
<sequence>MANINDYDMDDENQYYQTTKNQPHPSSTTDSAPSWVSHFIRLLSQLIRSQSPRSSQSFDQRPGHSQAHPEKFTGSDLSLYPQFRSLF</sequence>
<organism evidence="2 3">
    <name type="scientific">Erysiphe pulchra</name>
    <dbReference type="NCBI Taxonomy" id="225359"/>
    <lineage>
        <taxon>Eukaryota</taxon>
        <taxon>Fungi</taxon>
        <taxon>Dikarya</taxon>
        <taxon>Ascomycota</taxon>
        <taxon>Pezizomycotina</taxon>
        <taxon>Leotiomycetes</taxon>
        <taxon>Erysiphales</taxon>
        <taxon>Erysiphaceae</taxon>
        <taxon>Erysiphe</taxon>
    </lineage>
</organism>
<reference evidence="2 3" key="1">
    <citation type="submission" date="2017-10" db="EMBL/GenBank/DDBJ databases">
        <title>Development of genomic resources for the powdery mildew, Erysiphe pulchra.</title>
        <authorList>
            <person name="Wadl P.A."/>
            <person name="Mack B.M."/>
            <person name="Moore G."/>
            <person name="Beltz S.B."/>
        </authorList>
    </citation>
    <scope>NUCLEOTIDE SEQUENCE [LARGE SCALE GENOMIC DNA]</scope>
    <source>
        <strain evidence="2">Cflorida</strain>
    </source>
</reference>
<feature type="region of interest" description="Disordered" evidence="1">
    <location>
        <begin position="50"/>
        <end position="76"/>
    </location>
</feature>
<evidence type="ECO:0000313" key="2">
    <source>
        <dbReference type="EMBL" id="POS81706.1"/>
    </source>
</evidence>
<comment type="caution">
    <text evidence="2">The sequence shown here is derived from an EMBL/GenBank/DDBJ whole genome shotgun (WGS) entry which is preliminary data.</text>
</comment>
<feature type="compositionally biased region" description="Polar residues" evidence="1">
    <location>
        <begin position="50"/>
        <end position="59"/>
    </location>
</feature>
<proteinExistence type="predicted"/>